<evidence type="ECO:0000313" key="2">
    <source>
        <dbReference type="Proteomes" id="UP000603865"/>
    </source>
</evidence>
<dbReference type="EMBL" id="BMQL01000038">
    <property type="protein sequence ID" value="GGR26314.1"/>
    <property type="molecule type" value="Genomic_DNA"/>
</dbReference>
<protein>
    <submittedName>
        <fullName evidence="1">Uncharacterized protein</fullName>
    </submittedName>
</protein>
<accession>A0A918CJH6</accession>
<name>A0A918CJH6_9DEIO</name>
<sequence>MLDPRQSIEGICQHRESAVHAGRHHHLLKEQRRTHIITSPQLTALTEQNVEVLDCIVHTALPTPRDLISAAKNKLLEQLSGIEQRA</sequence>
<comment type="caution">
    <text evidence="1">The sequence shown here is derived from an EMBL/GenBank/DDBJ whole genome shotgun (WGS) entry which is preliminary data.</text>
</comment>
<reference evidence="1" key="2">
    <citation type="submission" date="2020-09" db="EMBL/GenBank/DDBJ databases">
        <authorList>
            <person name="Sun Q."/>
            <person name="Ohkuma M."/>
        </authorList>
    </citation>
    <scope>NUCLEOTIDE SEQUENCE</scope>
    <source>
        <strain evidence="1">JCM 31311</strain>
    </source>
</reference>
<proteinExistence type="predicted"/>
<dbReference type="AlphaFoldDB" id="A0A918CJH6"/>
<keyword evidence="2" id="KW-1185">Reference proteome</keyword>
<evidence type="ECO:0000313" key="1">
    <source>
        <dbReference type="EMBL" id="GGR26314.1"/>
    </source>
</evidence>
<dbReference type="Proteomes" id="UP000603865">
    <property type="component" value="Unassembled WGS sequence"/>
</dbReference>
<gene>
    <name evidence="1" type="ORF">GCM10008957_42330</name>
</gene>
<organism evidence="1 2">
    <name type="scientific">Deinococcus ruber</name>
    <dbReference type="NCBI Taxonomy" id="1848197"/>
    <lineage>
        <taxon>Bacteria</taxon>
        <taxon>Thermotogati</taxon>
        <taxon>Deinococcota</taxon>
        <taxon>Deinococci</taxon>
        <taxon>Deinococcales</taxon>
        <taxon>Deinococcaceae</taxon>
        <taxon>Deinococcus</taxon>
    </lineage>
</organism>
<reference evidence="1" key="1">
    <citation type="journal article" date="2014" name="Int. J. Syst. Evol. Microbiol.">
        <title>Complete genome sequence of Corynebacterium casei LMG S-19264T (=DSM 44701T), isolated from a smear-ripened cheese.</title>
        <authorList>
            <consortium name="US DOE Joint Genome Institute (JGI-PGF)"/>
            <person name="Walter F."/>
            <person name="Albersmeier A."/>
            <person name="Kalinowski J."/>
            <person name="Ruckert C."/>
        </authorList>
    </citation>
    <scope>NUCLEOTIDE SEQUENCE</scope>
    <source>
        <strain evidence="1">JCM 31311</strain>
    </source>
</reference>